<accession>A0A239BC32</accession>
<keyword evidence="3" id="KW-1185">Reference proteome</keyword>
<dbReference type="EMBL" id="FZOS01000001">
    <property type="protein sequence ID" value="SNS05101.1"/>
    <property type="molecule type" value="Genomic_DNA"/>
</dbReference>
<sequence length="205" mass="22668">MIKSIAFMPRRPGTSRADFRDHYEERHVPLALNWFRFSKYVRNHLQGEVEPGFDCLSEFWRVNPAEIGPLMAGPVGETMAEDERRFVDKPNIQAALAETADLGCGARPYEANASPKRLLLLQGSDRDTLVAAATDLARARAERTALDLLIPYDDRPLRCDAILSLWGAGDDAFAPPAGWTIVARLEAVAEETPPETLAKTPQPAV</sequence>
<dbReference type="Pfam" id="PF07110">
    <property type="entry name" value="EthD"/>
    <property type="match status" value="1"/>
</dbReference>
<evidence type="ECO:0000259" key="1">
    <source>
        <dbReference type="Pfam" id="PF07110"/>
    </source>
</evidence>
<dbReference type="OrthoDB" id="6369070at2"/>
<reference evidence="3" key="1">
    <citation type="submission" date="2017-06" db="EMBL/GenBank/DDBJ databases">
        <authorList>
            <person name="Varghese N."/>
            <person name="Submissions S."/>
        </authorList>
    </citation>
    <scope>NUCLEOTIDE SEQUENCE [LARGE SCALE GENOMIC DNA]</scope>
    <source>
        <strain evidence="3">LNB2</strain>
    </source>
</reference>
<feature type="domain" description="EthD" evidence="1">
    <location>
        <begin position="11"/>
        <end position="89"/>
    </location>
</feature>
<gene>
    <name evidence="2" type="ORF">SAMN06295912_10138</name>
</gene>
<protein>
    <recommendedName>
        <fullName evidence="1">EthD domain-containing protein</fullName>
    </recommendedName>
</protein>
<evidence type="ECO:0000313" key="3">
    <source>
        <dbReference type="Proteomes" id="UP000198281"/>
    </source>
</evidence>
<dbReference type="InterPro" id="IPR011008">
    <property type="entry name" value="Dimeric_a/b-barrel"/>
</dbReference>
<name>A0A239BC32_9SPHN</name>
<dbReference type="SUPFAM" id="SSF54909">
    <property type="entry name" value="Dimeric alpha+beta barrel"/>
    <property type="match status" value="1"/>
</dbReference>
<dbReference type="InterPro" id="IPR009799">
    <property type="entry name" value="EthD_dom"/>
</dbReference>
<organism evidence="2 3">
    <name type="scientific">Edaphosphingomonas laterariae</name>
    <dbReference type="NCBI Taxonomy" id="861865"/>
    <lineage>
        <taxon>Bacteria</taxon>
        <taxon>Pseudomonadati</taxon>
        <taxon>Pseudomonadota</taxon>
        <taxon>Alphaproteobacteria</taxon>
        <taxon>Sphingomonadales</taxon>
        <taxon>Rhizorhabdaceae</taxon>
        <taxon>Edaphosphingomonas</taxon>
    </lineage>
</organism>
<dbReference type="Proteomes" id="UP000198281">
    <property type="component" value="Unassembled WGS sequence"/>
</dbReference>
<evidence type="ECO:0000313" key="2">
    <source>
        <dbReference type="EMBL" id="SNS05101.1"/>
    </source>
</evidence>
<dbReference type="Gene3D" id="3.30.70.100">
    <property type="match status" value="1"/>
</dbReference>
<dbReference type="NCBIfam" id="TIGR02118">
    <property type="entry name" value="EthD family reductase"/>
    <property type="match status" value="1"/>
</dbReference>
<dbReference type="GO" id="GO:0016491">
    <property type="term" value="F:oxidoreductase activity"/>
    <property type="evidence" value="ECO:0007669"/>
    <property type="project" value="InterPro"/>
</dbReference>
<proteinExistence type="predicted"/>
<dbReference type="AlphaFoldDB" id="A0A239BC32"/>
<dbReference type="RefSeq" id="WP_089217591.1">
    <property type="nucleotide sequence ID" value="NZ_FZOS01000001.1"/>
</dbReference>